<dbReference type="Pfam" id="PF00702">
    <property type="entry name" value="Hydrolase"/>
    <property type="match status" value="1"/>
</dbReference>
<dbReference type="InterPro" id="IPR023214">
    <property type="entry name" value="HAD_sf"/>
</dbReference>
<dbReference type="InterPro" id="IPR051540">
    <property type="entry name" value="S-2-haloacid_dehalogenase"/>
</dbReference>
<sequence length="635" mass="71485">MSLPRVILFDLYGTLLSFNQRPLIRALASRLGIAPRSVANQFKGRYLIEPFATPAQMITDLCLSLHQDIDDLTACACVAILEEHLAKVSCIEGAEQVLGFLKACGFELGLVSNTASPFKTPLHHLGLARYFDHVLFSCDIGACKPDPSIYLRALERFAAQPQECVFVGDAWRNDYLIPRAMGMQAVWVGKRNGAPAHHVDRLHELAWYSFAGMRPLLSTGDALCFDGARYTLVHFETLSLQASGKYNIVAKAVLVGMARATTRTLYIKRFSLPGSASLEKLAYKLYATLAATHCTADILELSEPLLATSEVRGMPWAETHARTVAYQIGVHLALAYILAHTDIRPRNLILQPIRDGLQVALIDMEHCLFGAALDLEGWPDASTPAALSTLTRGEFLRRTKHDPLGLSTLRRVVTAFTRSHDTDAFEQFRRGWSAGFQRAEAKQGEIARILNQALRGPLWPVIGTRGYRRALTPIDIERLLQRANENPEQKLDEILGPRNSVFEYEYTVTMGDVNAMGNCYFLKYFELQGHVRELWFKLHVRDYQAVLDQHVLSTRSAHCDFKVPFFLYDTIVVRLQMSNLQRVSVSMLYEFYRKGSDQLHARGEQVLVCKDTARKTCRMPKVLSDAFRQFTQSVR</sequence>
<dbReference type="Gene3D" id="3.10.129.10">
    <property type="entry name" value="Hotdog Thioesterase"/>
    <property type="match status" value="1"/>
</dbReference>
<dbReference type="InterPro" id="IPR036412">
    <property type="entry name" value="HAD-like_sf"/>
</dbReference>
<keyword evidence="1 2" id="KW-0378">Hydrolase</keyword>
<reference evidence="2 3" key="1">
    <citation type="submission" date="2024-05" db="EMBL/GenBank/DDBJ databases">
        <title>Sequence of Lycoming College course isolates.</title>
        <authorList>
            <person name="Reigle C.A."/>
            <person name="Newman J.D."/>
        </authorList>
    </citation>
    <scope>NUCLEOTIDE SEQUENCE [LARGE SCALE GENOMIC DNA]</scope>
    <source>
        <strain evidence="2 3">CAR-09</strain>
    </source>
</reference>
<dbReference type="InterPro" id="IPR006439">
    <property type="entry name" value="HAD-SF_hydro_IA"/>
</dbReference>
<name>A0ABV0DDE8_9PSED</name>
<accession>A0ABV0DDE8</accession>
<dbReference type="RefSeq" id="WP_347149701.1">
    <property type="nucleotide sequence ID" value="NZ_JBDLYL010000007.1"/>
</dbReference>
<organism evidence="2 3">
    <name type="scientific">Pseudomonas sichuanensis</name>
    <dbReference type="NCBI Taxonomy" id="2213015"/>
    <lineage>
        <taxon>Bacteria</taxon>
        <taxon>Pseudomonadati</taxon>
        <taxon>Pseudomonadota</taxon>
        <taxon>Gammaproteobacteria</taxon>
        <taxon>Pseudomonadales</taxon>
        <taxon>Pseudomonadaceae</taxon>
        <taxon>Pseudomonas</taxon>
    </lineage>
</organism>
<dbReference type="Gene3D" id="3.40.50.1000">
    <property type="entry name" value="HAD superfamily/HAD-like"/>
    <property type="match status" value="1"/>
</dbReference>
<dbReference type="Proteomes" id="UP001424532">
    <property type="component" value="Unassembled WGS sequence"/>
</dbReference>
<dbReference type="CDD" id="cd00586">
    <property type="entry name" value="4HBT"/>
    <property type="match status" value="1"/>
</dbReference>
<dbReference type="NCBIfam" id="TIGR01509">
    <property type="entry name" value="HAD-SF-IA-v3"/>
    <property type="match status" value="1"/>
</dbReference>
<dbReference type="EMBL" id="JBDLYL010000007">
    <property type="protein sequence ID" value="MEN8639805.1"/>
    <property type="molecule type" value="Genomic_DNA"/>
</dbReference>
<dbReference type="SUPFAM" id="SSF56784">
    <property type="entry name" value="HAD-like"/>
    <property type="match status" value="1"/>
</dbReference>
<dbReference type="NCBIfam" id="TIGR01549">
    <property type="entry name" value="HAD-SF-IA-v1"/>
    <property type="match status" value="1"/>
</dbReference>
<comment type="caution">
    <text evidence="2">The sequence shown here is derived from an EMBL/GenBank/DDBJ whole genome shotgun (WGS) entry which is preliminary data.</text>
</comment>
<evidence type="ECO:0000313" key="3">
    <source>
        <dbReference type="Proteomes" id="UP001424532"/>
    </source>
</evidence>
<dbReference type="SFLD" id="SFLDS00003">
    <property type="entry name" value="Haloacid_Dehalogenase"/>
    <property type="match status" value="1"/>
</dbReference>
<dbReference type="InterPro" id="IPR029069">
    <property type="entry name" value="HotDog_dom_sf"/>
</dbReference>
<protein>
    <submittedName>
        <fullName evidence="2">HAD-IA family hydrolase</fullName>
    </submittedName>
</protein>
<dbReference type="PANTHER" id="PTHR43316:SF3">
    <property type="entry name" value="HALOACID DEHALOGENASE, TYPE II (AFU_ORTHOLOGUE AFUA_2G07750)-RELATED"/>
    <property type="match status" value="1"/>
</dbReference>
<dbReference type="SFLD" id="SFLDG01129">
    <property type="entry name" value="C1.5:_HAD__Beta-PGM__Phosphata"/>
    <property type="match status" value="1"/>
</dbReference>
<dbReference type="PANTHER" id="PTHR43316">
    <property type="entry name" value="HYDROLASE, HALOACID DELAHOGENASE-RELATED"/>
    <property type="match status" value="1"/>
</dbReference>
<dbReference type="PRINTS" id="PR00413">
    <property type="entry name" value="HADHALOGNASE"/>
</dbReference>
<proteinExistence type="predicted"/>
<dbReference type="Pfam" id="PF13279">
    <property type="entry name" value="4HBT_2"/>
    <property type="match status" value="1"/>
</dbReference>
<keyword evidence="3" id="KW-1185">Reference proteome</keyword>
<gene>
    <name evidence="2" type="ORF">ABFE88_09115</name>
</gene>
<evidence type="ECO:0000313" key="2">
    <source>
        <dbReference type="EMBL" id="MEN8639805.1"/>
    </source>
</evidence>
<dbReference type="SUPFAM" id="SSF54637">
    <property type="entry name" value="Thioesterase/thiol ester dehydrase-isomerase"/>
    <property type="match status" value="1"/>
</dbReference>
<dbReference type="GO" id="GO:0016787">
    <property type="term" value="F:hydrolase activity"/>
    <property type="evidence" value="ECO:0007669"/>
    <property type="project" value="UniProtKB-KW"/>
</dbReference>
<evidence type="ECO:0000256" key="1">
    <source>
        <dbReference type="ARBA" id="ARBA00022801"/>
    </source>
</evidence>